<evidence type="ECO:0000256" key="2">
    <source>
        <dbReference type="ARBA" id="ARBA00006810"/>
    </source>
</evidence>
<keyword evidence="10" id="KW-0066">ATP synthesis</keyword>
<dbReference type="Pfam" id="PF00119">
    <property type="entry name" value="ATP-synt_A"/>
    <property type="match status" value="1"/>
</dbReference>
<keyword evidence="3" id="KW-0813">Transport</keyword>
<comment type="caution">
    <text evidence="12">The sequence shown here is derived from an EMBL/GenBank/DDBJ whole genome shotgun (WGS) entry which is preliminary data.</text>
</comment>
<dbReference type="GO" id="GO:0046933">
    <property type="term" value="F:proton-transporting ATP synthase activity, rotational mechanism"/>
    <property type="evidence" value="ECO:0007669"/>
    <property type="project" value="TreeGrafter"/>
</dbReference>
<dbReference type="InterPro" id="IPR045082">
    <property type="entry name" value="ATP_syn_F0_a_bact/chloroplast"/>
</dbReference>
<evidence type="ECO:0000256" key="9">
    <source>
        <dbReference type="ARBA" id="ARBA00023136"/>
    </source>
</evidence>
<dbReference type="PANTHER" id="PTHR42823:SF3">
    <property type="entry name" value="ATP SYNTHASE SUBUNIT A, CHLOROPLASTIC"/>
    <property type="match status" value="1"/>
</dbReference>
<dbReference type="AlphaFoldDB" id="A0A645I1T2"/>
<evidence type="ECO:0000256" key="7">
    <source>
        <dbReference type="ARBA" id="ARBA00022989"/>
    </source>
</evidence>
<comment type="similarity">
    <text evidence="2">Belongs to the ATPase A chain family.</text>
</comment>
<feature type="transmembrane region" description="Helical" evidence="11">
    <location>
        <begin position="100"/>
        <end position="118"/>
    </location>
</feature>
<feature type="transmembrane region" description="Helical" evidence="11">
    <location>
        <begin position="15"/>
        <end position="33"/>
    </location>
</feature>
<dbReference type="GO" id="GO:0045259">
    <property type="term" value="C:proton-transporting ATP synthase complex"/>
    <property type="evidence" value="ECO:0007669"/>
    <property type="project" value="UniProtKB-KW"/>
</dbReference>
<keyword evidence="9 11" id="KW-0472">Membrane</keyword>
<dbReference type="InterPro" id="IPR000568">
    <property type="entry name" value="ATP_synth_F0_asu"/>
</dbReference>
<feature type="transmembrane region" description="Helical" evidence="11">
    <location>
        <begin position="68"/>
        <end position="94"/>
    </location>
</feature>
<evidence type="ECO:0000256" key="1">
    <source>
        <dbReference type="ARBA" id="ARBA00004141"/>
    </source>
</evidence>
<evidence type="ECO:0000256" key="6">
    <source>
        <dbReference type="ARBA" id="ARBA00022781"/>
    </source>
</evidence>
<evidence type="ECO:0000256" key="3">
    <source>
        <dbReference type="ARBA" id="ARBA00022448"/>
    </source>
</evidence>
<dbReference type="Gene3D" id="1.20.120.220">
    <property type="entry name" value="ATP synthase, F0 complex, subunit A"/>
    <property type="match status" value="1"/>
</dbReference>
<evidence type="ECO:0000256" key="11">
    <source>
        <dbReference type="SAM" id="Phobius"/>
    </source>
</evidence>
<dbReference type="PROSITE" id="PS00449">
    <property type="entry name" value="ATPASE_A"/>
    <property type="match status" value="1"/>
</dbReference>
<evidence type="ECO:0000256" key="8">
    <source>
        <dbReference type="ARBA" id="ARBA00023065"/>
    </source>
</evidence>
<keyword evidence="6" id="KW-0375">Hydrogen ion transport</keyword>
<gene>
    <name evidence="12" type="primary">atpB_45</name>
    <name evidence="12" type="ORF">SDC9_189009</name>
</gene>
<proteinExistence type="inferred from homology"/>
<dbReference type="GO" id="GO:0005886">
    <property type="term" value="C:plasma membrane"/>
    <property type="evidence" value="ECO:0007669"/>
    <property type="project" value="TreeGrafter"/>
</dbReference>
<dbReference type="EMBL" id="VSSQ01098532">
    <property type="protein sequence ID" value="MPN41463.1"/>
    <property type="molecule type" value="Genomic_DNA"/>
</dbReference>
<dbReference type="GO" id="GO:0042777">
    <property type="term" value="P:proton motive force-driven plasma membrane ATP synthesis"/>
    <property type="evidence" value="ECO:0007669"/>
    <property type="project" value="TreeGrafter"/>
</dbReference>
<protein>
    <submittedName>
        <fullName evidence="12">ATP synthase subunit a</fullName>
    </submittedName>
</protein>
<dbReference type="InterPro" id="IPR023011">
    <property type="entry name" value="ATP_synth_F0_asu_AS"/>
</dbReference>
<dbReference type="SUPFAM" id="SSF81336">
    <property type="entry name" value="F1F0 ATP synthase subunit A"/>
    <property type="match status" value="1"/>
</dbReference>
<name>A0A645I1T2_9ZZZZ</name>
<reference evidence="12" key="1">
    <citation type="submission" date="2019-08" db="EMBL/GenBank/DDBJ databases">
        <authorList>
            <person name="Kucharzyk K."/>
            <person name="Murdoch R.W."/>
            <person name="Higgins S."/>
            <person name="Loffler F."/>
        </authorList>
    </citation>
    <scope>NUCLEOTIDE SEQUENCE</scope>
</reference>
<sequence length="123" mass="13222">MFGLPPATEDLNCTVALGICSFLMVNITGLKFTGVKGRLKNLSTPSPAVFPIKVMTDMIAPVSMGIRLFSNVLVGGVIMQLIYAVVPIVLPAVIASYFNLLHVMIQTFVFGLLSLTYISEAVE</sequence>
<evidence type="ECO:0000256" key="5">
    <source>
        <dbReference type="ARBA" id="ARBA00022692"/>
    </source>
</evidence>
<keyword evidence="5 11" id="KW-0812">Transmembrane</keyword>
<organism evidence="12">
    <name type="scientific">bioreactor metagenome</name>
    <dbReference type="NCBI Taxonomy" id="1076179"/>
    <lineage>
        <taxon>unclassified sequences</taxon>
        <taxon>metagenomes</taxon>
        <taxon>ecological metagenomes</taxon>
    </lineage>
</organism>
<evidence type="ECO:0000256" key="4">
    <source>
        <dbReference type="ARBA" id="ARBA00022547"/>
    </source>
</evidence>
<evidence type="ECO:0000256" key="10">
    <source>
        <dbReference type="ARBA" id="ARBA00023310"/>
    </source>
</evidence>
<evidence type="ECO:0000313" key="12">
    <source>
        <dbReference type="EMBL" id="MPN41463.1"/>
    </source>
</evidence>
<keyword evidence="8" id="KW-0406">Ion transport</keyword>
<keyword evidence="7 11" id="KW-1133">Transmembrane helix</keyword>
<dbReference type="CDD" id="cd00310">
    <property type="entry name" value="ATP-synt_Fo_a_6"/>
    <property type="match status" value="1"/>
</dbReference>
<dbReference type="PANTHER" id="PTHR42823">
    <property type="entry name" value="ATP SYNTHASE SUBUNIT A, CHLOROPLASTIC"/>
    <property type="match status" value="1"/>
</dbReference>
<accession>A0A645I1T2</accession>
<dbReference type="InterPro" id="IPR035908">
    <property type="entry name" value="F0_ATP_A_sf"/>
</dbReference>
<keyword evidence="4" id="KW-0138">CF(0)</keyword>
<comment type="subcellular location">
    <subcellularLocation>
        <location evidence="1">Membrane</location>
        <topology evidence="1">Multi-pass membrane protein</topology>
    </subcellularLocation>
</comment>